<evidence type="ECO:0000313" key="3">
    <source>
        <dbReference type="Proteomes" id="UP000023541"/>
    </source>
</evidence>
<dbReference type="AlphaFoldDB" id="A0A023BQI2"/>
<organism evidence="2 3">
    <name type="scientific">Aquimarina atlantica</name>
    <dbReference type="NCBI Taxonomy" id="1317122"/>
    <lineage>
        <taxon>Bacteria</taxon>
        <taxon>Pseudomonadati</taxon>
        <taxon>Bacteroidota</taxon>
        <taxon>Flavobacteriia</taxon>
        <taxon>Flavobacteriales</taxon>
        <taxon>Flavobacteriaceae</taxon>
        <taxon>Aquimarina</taxon>
    </lineage>
</organism>
<protein>
    <submittedName>
        <fullName evidence="2">Uncharacterized protein</fullName>
    </submittedName>
</protein>
<reference evidence="2 3" key="1">
    <citation type="submission" date="2014-04" db="EMBL/GenBank/DDBJ databases">
        <title>Aquimarina sp. 22II-S11-z7 Genome Sequencing.</title>
        <authorList>
            <person name="Lai Q."/>
        </authorList>
    </citation>
    <scope>NUCLEOTIDE SEQUENCE [LARGE SCALE GENOMIC DNA]</scope>
    <source>
        <strain evidence="2 3">22II-S11-z7</strain>
    </source>
</reference>
<evidence type="ECO:0000256" key="1">
    <source>
        <dbReference type="SAM" id="MobiDB-lite"/>
    </source>
</evidence>
<dbReference type="eggNOG" id="ENOG50335B8">
    <property type="taxonomic scope" value="Bacteria"/>
</dbReference>
<dbReference type="RefSeq" id="WP_051575978.1">
    <property type="nucleotide sequence ID" value="NZ_AQRA01000009.1"/>
</dbReference>
<sequence>MGKELPKKGKKGGKPKKCISVEEAKELQHVWCCTRTPEIDKCIGFEDAREFHWSVEELQEYLKYVKKKSKKQGIDNPGIRMYFGAYPESKCKTKKGYATIFLAPTGAPAGEMGKGGDSAPNNYGIEPYNRGGTGHPPIGY</sequence>
<feature type="region of interest" description="Disordered" evidence="1">
    <location>
        <begin position="109"/>
        <end position="140"/>
    </location>
</feature>
<dbReference type="EMBL" id="AQRA01000009">
    <property type="protein sequence ID" value="EZH72184.1"/>
    <property type="molecule type" value="Genomic_DNA"/>
</dbReference>
<proteinExistence type="predicted"/>
<dbReference type="STRING" id="1317122.ATO12_24945"/>
<dbReference type="Proteomes" id="UP000023541">
    <property type="component" value="Unassembled WGS sequence"/>
</dbReference>
<keyword evidence="3" id="KW-1185">Reference proteome</keyword>
<dbReference type="OrthoDB" id="1440507at2"/>
<gene>
    <name evidence="2" type="ORF">ATO12_24945</name>
</gene>
<name>A0A023BQI2_9FLAO</name>
<accession>A0A023BQI2</accession>
<evidence type="ECO:0000313" key="2">
    <source>
        <dbReference type="EMBL" id="EZH72184.1"/>
    </source>
</evidence>
<comment type="caution">
    <text evidence="2">The sequence shown here is derived from an EMBL/GenBank/DDBJ whole genome shotgun (WGS) entry which is preliminary data.</text>
</comment>